<feature type="transmembrane region" description="Helical" evidence="1">
    <location>
        <begin position="150"/>
        <end position="168"/>
    </location>
</feature>
<feature type="transmembrane region" description="Helical" evidence="1">
    <location>
        <begin position="47"/>
        <end position="65"/>
    </location>
</feature>
<comment type="caution">
    <text evidence="2">The sequence shown here is derived from an EMBL/GenBank/DDBJ whole genome shotgun (WGS) entry which is preliminary data.</text>
</comment>
<dbReference type="EMBL" id="JAGQHR010000189">
    <property type="protein sequence ID" value="MCA9727559.1"/>
    <property type="molecule type" value="Genomic_DNA"/>
</dbReference>
<evidence type="ECO:0000256" key="1">
    <source>
        <dbReference type="SAM" id="Phobius"/>
    </source>
</evidence>
<feature type="transmembrane region" description="Helical" evidence="1">
    <location>
        <begin position="180"/>
        <end position="201"/>
    </location>
</feature>
<reference evidence="2" key="1">
    <citation type="submission" date="2020-04" db="EMBL/GenBank/DDBJ databases">
        <authorList>
            <person name="Zhang T."/>
        </authorList>
    </citation>
    <scope>NUCLEOTIDE SEQUENCE</scope>
    <source>
        <strain evidence="2">HKST-UBA01</strain>
    </source>
</reference>
<dbReference type="Proteomes" id="UP000697710">
    <property type="component" value="Unassembled WGS sequence"/>
</dbReference>
<keyword evidence="1" id="KW-1133">Transmembrane helix</keyword>
<keyword evidence="1" id="KW-0812">Transmembrane</keyword>
<gene>
    <name evidence="2" type="ORF">KC729_07740</name>
</gene>
<protein>
    <submittedName>
        <fullName evidence="2">Uncharacterized protein</fullName>
    </submittedName>
</protein>
<organism evidence="2 3">
    <name type="scientific">Eiseniibacteriota bacterium</name>
    <dbReference type="NCBI Taxonomy" id="2212470"/>
    <lineage>
        <taxon>Bacteria</taxon>
        <taxon>Candidatus Eiseniibacteriota</taxon>
    </lineage>
</organism>
<reference evidence="2" key="2">
    <citation type="journal article" date="2021" name="Microbiome">
        <title>Successional dynamics and alternative stable states in a saline activated sludge microbial community over 9 years.</title>
        <authorList>
            <person name="Wang Y."/>
            <person name="Ye J."/>
            <person name="Ju F."/>
            <person name="Liu L."/>
            <person name="Boyd J.A."/>
            <person name="Deng Y."/>
            <person name="Parks D.H."/>
            <person name="Jiang X."/>
            <person name="Yin X."/>
            <person name="Woodcroft B.J."/>
            <person name="Tyson G.W."/>
            <person name="Hugenholtz P."/>
            <person name="Polz M.F."/>
            <person name="Zhang T."/>
        </authorList>
    </citation>
    <scope>NUCLEOTIDE SEQUENCE</scope>
    <source>
        <strain evidence="2">HKST-UBA01</strain>
    </source>
</reference>
<evidence type="ECO:0000313" key="3">
    <source>
        <dbReference type="Proteomes" id="UP000697710"/>
    </source>
</evidence>
<sequence length="208" mass="23278">MLSLATLAVSFGCIEGAVVIYLRQIFYPHGFSFPLVPIPWHLLRVEMIREAATLTLLLGAAGLAARSPIRRFGAFAFAFGVWDLVYYLTLEVALGWPRTVLDWDILFLLPMPWVGPVLSPVLVAIALVLVGAVFFVLPEDQRPRITRVDWWVEIAAGCIVLAAFLWNGPEILAGRNPTGFPWTLFLVGYLGGWAWFIYRWLSADRSNS</sequence>
<proteinExistence type="predicted"/>
<evidence type="ECO:0000313" key="2">
    <source>
        <dbReference type="EMBL" id="MCA9727559.1"/>
    </source>
</evidence>
<name>A0A956RQG0_UNCEI</name>
<accession>A0A956RQG0</accession>
<feature type="transmembrane region" description="Helical" evidence="1">
    <location>
        <begin position="72"/>
        <end position="97"/>
    </location>
</feature>
<dbReference type="AlphaFoldDB" id="A0A956RQG0"/>
<feature type="transmembrane region" description="Helical" evidence="1">
    <location>
        <begin position="117"/>
        <end position="138"/>
    </location>
</feature>
<keyword evidence="1" id="KW-0472">Membrane</keyword>